<dbReference type="AlphaFoldDB" id="A0A367EX55"/>
<evidence type="ECO:0000313" key="4">
    <source>
        <dbReference type="Proteomes" id="UP000253507"/>
    </source>
</evidence>
<evidence type="ECO:0000313" key="3">
    <source>
        <dbReference type="EMBL" id="RCG22726.1"/>
    </source>
</evidence>
<feature type="domain" description="ARB-07466-like C-terminal" evidence="2">
    <location>
        <begin position="248"/>
        <end position="293"/>
    </location>
</feature>
<keyword evidence="4" id="KW-1185">Reference proteome</keyword>
<dbReference type="RefSeq" id="WP_114014555.1">
    <property type="nucleotide sequence ID" value="NZ_QOIM01000024.1"/>
</dbReference>
<dbReference type="Proteomes" id="UP000253507">
    <property type="component" value="Unassembled WGS sequence"/>
</dbReference>
<comment type="caution">
    <text evidence="3">The sequence shown here is derived from an EMBL/GenBank/DDBJ whole genome shotgun (WGS) entry which is preliminary data.</text>
</comment>
<protein>
    <submittedName>
        <fullName evidence="3">Heavy metal transporter</fullName>
    </submittedName>
</protein>
<accession>A0A367EX55</accession>
<dbReference type="EMBL" id="QOIM01000024">
    <property type="protein sequence ID" value="RCG22726.1"/>
    <property type="molecule type" value="Genomic_DNA"/>
</dbReference>
<reference evidence="3 4" key="1">
    <citation type="submission" date="2018-06" db="EMBL/GenBank/DDBJ databases">
        <title>Streptomyces reniochalinae sp. nov. and Streptomyces diacarnus sp. nov. from marine sponges.</title>
        <authorList>
            <person name="Li L."/>
        </authorList>
    </citation>
    <scope>NUCLEOTIDE SEQUENCE [LARGE SCALE GENOMIC DNA]</scope>
    <source>
        <strain evidence="3 4">LHW50302</strain>
    </source>
</reference>
<dbReference type="Pfam" id="PF26571">
    <property type="entry name" value="VldE"/>
    <property type="match status" value="1"/>
</dbReference>
<feature type="region of interest" description="Disordered" evidence="1">
    <location>
        <begin position="210"/>
        <end position="248"/>
    </location>
</feature>
<proteinExistence type="predicted"/>
<feature type="compositionally biased region" description="Basic and acidic residues" evidence="1">
    <location>
        <begin position="284"/>
        <end position="297"/>
    </location>
</feature>
<name>A0A367EX55_9ACTN</name>
<sequence>MLLRISVACVVLLTVVAYVAVRGMTGEDAAVCTARSAGGGADGSRDAPSYRLKPVQAANAATIAAVASQRGLPGRAVTIALATAIQESQLRNITHGDRDSVGLFQQRPSQGWGTVAQIGDPVYAVGKFYDHLVDIPGYSRLPLTVAAQRVQRSGYPRAYAKHETNAALLTAALTGREAATLTCTAGARKKGESGDPARVRERLTREFGRDVLADGTGSLGTSAAGGGSAHGVRPAGHTEAQPAVSVPAKGRRQGWELAHWAVANAEGLHITRISYGGREWSAGRSREGWRSTGEGDAKGGASRGPVRLLLAAGH</sequence>
<feature type="region of interest" description="Disordered" evidence="1">
    <location>
        <begin position="281"/>
        <end position="303"/>
    </location>
</feature>
<evidence type="ECO:0000256" key="1">
    <source>
        <dbReference type="SAM" id="MobiDB-lite"/>
    </source>
</evidence>
<gene>
    <name evidence="3" type="ORF">DQ392_06190</name>
</gene>
<dbReference type="InterPro" id="IPR058593">
    <property type="entry name" value="ARB_07466-like_C"/>
</dbReference>
<dbReference type="OrthoDB" id="5171895at2"/>
<organism evidence="3 4">
    <name type="scientific">Streptomyces reniochalinae</name>
    <dbReference type="NCBI Taxonomy" id="2250578"/>
    <lineage>
        <taxon>Bacteria</taxon>
        <taxon>Bacillati</taxon>
        <taxon>Actinomycetota</taxon>
        <taxon>Actinomycetes</taxon>
        <taxon>Kitasatosporales</taxon>
        <taxon>Streptomycetaceae</taxon>
        <taxon>Streptomyces</taxon>
    </lineage>
</organism>
<evidence type="ECO:0000259" key="2">
    <source>
        <dbReference type="Pfam" id="PF26571"/>
    </source>
</evidence>